<dbReference type="InterPro" id="IPR004416">
    <property type="entry name" value="MnmG"/>
</dbReference>
<dbReference type="Gene3D" id="3.50.50.60">
    <property type="entry name" value="FAD/NAD(P)-binding domain"/>
    <property type="match status" value="2"/>
</dbReference>
<name>A0A1A9QDT5_9MOLU</name>
<keyword evidence="6" id="KW-0274">FAD</keyword>
<evidence type="ECO:0000256" key="6">
    <source>
        <dbReference type="ARBA" id="ARBA00022827"/>
    </source>
</evidence>
<comment type="cofactor">
    <cofactor evidence="1">
        <name>FAD</name>
        <dbReference type="ChEBI" id="CHEBI:57692"/>
    </cofactor>
</comment>
<dbReference type="GO" id="GO:0030488">
    <property type="term" value="P:tRNA methylation"/>
    <property type="evidence" value="ECO:0007669"/>
    <property type="project" value="TreeGrafter"/>
</dbReference>
<evidence type="ECO:0000256" key="8">
    <source>
        <dbReference type="ARBA" id="ARBA00025948"/>
    </source>
</evidence>
<dbReference type="FunFam" id="3.50.50.60:FF:000002">
    <property type="entry name" value="tRNA uridine 5-carboxymethylaminomethyl modification enzyme MnmG"/>
    <property type="match status" value="1"/>
</dbReference>
<dbReference type="AlphaFoldDB" id="A0A1A9QDT5"/>
<sequence>MNNKYDVAVIGAGHAGLEAAFIVSKFNLKVALFNLNEASIANLPCNPSIGGPAKGVVTREIDALGGIQAIAADANKIQIKKLNYSKGPGVWAYRAQIDKETFHSWFLNEIKNNPNIELITEEVIELINKENEIVGLRTREEEYAFKTVIITTGTYLKSELYREKRYAISGPDGNPSSNYLSDALKALGLKLIRLKTGTPPRVYKDSINFSLMERDESNNENISFSFRKPKKLPLQEQLYCYLTETTQSTKEFMLANIKECGTYNGTVCGKGPRYCPSIEDKYMKFPNREKHYIFVEPVARNYDYYYLSGLSTSLNKELQEQLLKTIKGLENARIKSYAYAIVYDAIDPIQLHKTLETKKIKNLFFAGQINGTSGYEEAAAQGLIAGINAALKALNKEPFILRRDEAYIGVLIDDLTTRGVTEPYRLLTSRAEHRLFLRNDNADERLLKKGYELGLIEQEVYDSFIKAQEDIAFNIELLKSSYAAKYKLGEGNLTLFSWLSGDTTKYSKLKDLLNLRELSIENEEKLMIRVKYEGYIKAQETRINKLEKWKRLSLLKIKDYKEIQNLSLEAIEKLNNERPITINDALKISGININDIFWIKAYLDSVNSLNK</sequence>
<dbReference type="PROSITE" id="PS01281">
    <property type="entry name" value="GIDA_2"/>
    <property type="match status" value="1"/>
</dbReference>
<evidence type="ECO:0000256" key="7">
    <source>
        <dbReference type="ARBA" id="ARBA00023027"/>
    </source>
</evidence>
<dbReference type="PANTHER" id="PTHR11806">
    <property type="entry name" value="GLUCOSE INHIBITED DIVISION PROTEIN A"/>
    <property type="match status" value="1"/>
</dbReference>
<evidence type="ECO:0000256" key="9">
    <source>
        <dbReference type="ARBA" id="ARBA00031800"/>
    </source>
</evidence>
<dbReference type="GO" id="GO:0005829">
    <property type="term" value="C:cytosol"/>
    <property type="evidence" value="ECO:0007669"/>
    <property type="project" value="TreeGrafter"/>
</dbReference>
<dbReference type="InterPro" id="IPR044920">
    <property type="entry name" value="MnmG_C_subdom_sf"/>
</dbReference>
<proteinExistence type="inferred from homology"/>
<protein>
    <recommendedName>
        <fullName evidence="3">tRNA uridine 5-carboxymethylaminomethyl modification enzyme MnmG</fullName>
    </recommendedName>
    <alternativeName>
        <fullName evidence="9">Glucose-inhibited division protein A</fullName>
    </alternativeName>
</protein>
<comment type="similarity">
    <text evidence="2">Belongs to the MnmG family.</text>
</comment>
<dbReference type="InterPro" id="IPR026904">
    <property type="entry name" value="MnmG_C"/>
</dbReference>
<evidence type="ECO:0000256" key="3">
    <source>
        <dbReference type="ARBA" id="ARBA00020461"/>
    </source>
</evidence>
<keyword evidence="12" id="KW-1185">Reference proteome</keyword>
<keyword evidence="5" id="KW-0819">tRNA processing</keyword>
<dbReference type="InterPro" id="IPR047001">
    <property type="entry name" value="MnmG_C_subdom"/>
</dbReference>
<evidence type="ECO:0000256" key="4">
    <source>
        <dbReference type="ARBA" id="ARBA00022630"/>
    </source>
</evidence>
<accession>A0A1A9QDT5</accession>
<evidence type="ECO:0000313" key="12">
    <source>
        <dbReference type="Proteomes" id="UP000077623"/>
    </source>
</evidence>
<dbReference type="Gene3D" id="1.10.150.570">
    <property type="entry name" value="GidA associated domain, C-terminal subdomain"/>
    <property type="match status" value="1"/>
</dbReference>
<keyword evidence="4" id="KW-0285">Flavoprotein</keyword>
<dbReference type="GO" id="GO:0050660">
    <property type="term" value="F:flavin adenine dinucleotide binding"/>
    <property type="evidence" value="ECO:0007669"/>
    <property type="project" value="InterPro"/>
</dbReference>
<gene>
    <name evidence="11" type="ORF">A6V39_02360</name>
</gene>
<dbReference type="InterPro" id="IPR002218">
    <property type="entry name" value="MnmG-rel"/>
</dbReference>
<evidence type="ECO:0000313" key="11">
    <source>
        <dbReference type="EMBL" id="OAL10264.1"/>
    </source>
</evidence>
<dbReference type="GO" id="GO:0002098">
    <property type="term" value="P:tRNA wobble uridine modification"/>
    <property type="evidence" value="ECO:0007669"/>
    <property type="project" value="InterPro"/>
</dbReference>
<reference evidence="12" key="1">
    <citation type="submission" date="2016-04" db="EMBL/GenBank/DDBJ databases">
        <authorList>
            <person name="Quiroz-Castaneda R.E."/>
            <person name="Martinez-Ocampo F."/>
        </authorList>
    </citation>
    <scope>NUCLEOTIDE SEQUENCE [LARGE SCALE GENOMIC DNA]</scope>
    <source>
        <strain evidence="12">INIFAP01</strain>
    </source>
</reference>
<evidence type="ECO:0000259" key="10">
    <source>
        <dbReference type="SMART" id="SM01228"/>
    </source>
</evidence>
<dbReference type="SMART" id="SM01228">
    <property type="entry name" value="GIDA_assoc_3"/>
    <property type="match status" value="1"/>
</dbReference>
<organism evidence="11 12">
    <name type="scientific">Candidatus Mycoplasma haematobovis</name>
    <dbReference type="NCBI Taxonomy" id="432608"/>
    <lineage>
        <taxon>Bacteria</taxon>
        <taxon>Bacillati</taxon>
        <taxon>Mycoplasmatota</taxon>
        <taxon>Mollicutes</taxon>
        <taxon>Mycoplasmataceae</taxon>
        <taxon>Mycoplasma</taxon>
    </lineage>
</organism>
<feature type="domain" description="tRNA uridine 5-carboxymethylaminomethyl modification enzyme C-terminal subdomain" evidence="10">
    <location>
        <begin position="530"/>
        <end position="601"/>
    </location>
</feature>
<dbReference type="InterPro" id="IPR036188">
    <property type="entry name" value="FAD/NAD-bd_sf"/>
</dbReference>
<dbReference type="PANTHER" id="PTHR11806:SF0">
    <property type="entry name" value="PROTEIN MTO1 HOMOLOG, MITOCHONDRIAL"/>
    <property type="match status" value="1"/>
</dbReference>
<comment type="caution">
    <text evidence="11">The sequence shown here is derived from an EMBL/GenBank/DDBJ whole genome shotgun (WGS) entry which is preliminary data.</text>
</comment>
<dbReference type="Pfam" id="PF01134">
    <property type="entry name" value="GIDA"/>
    <property type="match status" value="1"/>
</dbReference>
<dbReference type="Pfam" id="PF13932">
    <property type="entry name" value="SAM_GIDA_C"/>
    <property type="match status" value="1"/>
</dbReference>
<dbReference type="RefSeq" id="WP_187150112.1">
    <property type="nucleotide sequence ID" value="NZ_LWUJ01000011.1"/>
</dbReference>
<dbReference type="InterPro" id="IPR040131">
    <property type="entry name" value="MnmG_N"/>
</dbReference>
<dbReference type="Pfam" id="PF21680">
    <property type="entry name" value="GIDA_C_1st"/>
    <property type="match status" value="1"/>
</dbReference>
<dbReference type="InterPro" id="IPR049312">
    <property type="entry name" value="GIDA_C_N"/>
</dbReference>
<evidence type="ECO:0000256" key="1">
    <source>
        <dbReference type="ARBA" id="ARBA00001974"/>
    </source>
</evidence>
<dbReference type="NCBIfam" id="TIGR00136">
    <property type="entry name" value="mnmG_gidA"/>
    <property type="match status" value="1"/>
</dbReference>
<keyword evidence="7" id="KW-0520">NAD</keyword>
<dbReference type="Proteomes" id="UP000077623">
    <property type="component" value="Unassembled WGS sequence"/>
</dbReference>
<dbReference type="InterPro" id="IPR020595">
    <property type="entry name" value="MnmG-rel_CS"/>
</dbReference>
<comment type="subunit">
    <text evidence="8">Homodimer. Heterotetramer of two MnmE and two MnmG subunits.</text>
</comment>
<dbReference type="EMBL" id="LWUJ01000011">
    <property type="protein sequence ID" value="OAL10264.1"/>
    <property type="molecule type" value="Genomic_DNA"/>
</dbReference>
<evidence type="ECO:0000256" key="5">
    <source>
        <dbReference type="ARBA" id="ARBA00022694"/>
    </source>
</evidence>
<dbReference type="STRING" id="432608.A6V39_02360"/>
<evidence type="ECO:0000256" key="2">
    <source>
        <dbReference type="ARBA" id="ARBA00007653"/>
    </source>
</evidence>
<dbReference type="SUPFAM" id="SSF51905">
    <property type="entry name" value="FAD/NAD(P)-binding domain"/>
    <property type="match status" value="1"/>
</dbReference>